<organism evidence="1 2">
    <name type="scientific">Araneus ventricosus</name>
    <name type="common">Orbweaver spider</name>
    <name type="synonym">Epeira ventricosa</name>
    <dbReference type="NCBI Taxonomy" id="182803"/>
    <lineage>
        <taxon>Eukaryota</taxon>
        <taxon>Metazoa</taxon>
        <taxon>Ecdysozoa</taxon>
        <taxon>Arthropoda</taxon>
        <taxon>Chelicerata</taxon>
        <taxon>Arachnida</taxon>
        <taxon>Araneae</taxon>
        <taxon>Araneomorphae</taxon>
        <taxon>Entelegynae</taxon>
        <taxon>Araneoidea</taxon>
        <taxon>Araneidae</taxon>
        <taxon>Araneus</taxon>
    </lineage>
</organism>
<name>A0A4Y2ILF2_ARAVE</name>
<dbReference type="Proteomes" id="UP000499080">
    <property type="component" value="Unassembled WGS sequence"/>
</dbReference>
<feature type="non-terminal residue" evidence="1">
    <location>
        <position position="28"/>
    </location>
</feature>
<comment type="caution">
    <text evidence="1">The sequence shown here is derived from an EMBL/GenBank/DDBJ whole genome shotgun (WGS) entry which is preliminary data.</text>
</comment>
<keyword evidence="2" id="KW-1185">Reference proteome</keyword>
<dbReference type="AlphaFoldDB" id="A0A4Y2ILF2"/>
<protein>
    <submittedName>
        <fullName evidence="1">Uncharacterized protein</fullName>
    </submittedName>
</protein>
<sequence>MSVGLLLSKLDAVGPPSSHWCGVEVGKE</sequence>
<dbReference type="EMBL" id="BGPR01107162">
    <property type="protein sequence ID" value="GBM78671.1"/>
    <property type="molecule type" value="Genomic_DNA"/>
</dbReference>
<accession>A0A4Y2ILF2</accession>
<gene>
    <name evidence="1" type="ORF">AVEN_65747_1</name>
</gene>
<reference evidence="1 2" key="1">
    <citation type="journal article" date="2019" name="Sci. Rep.">
        <title>Orb-weaving spider Araneus ventricosus genome elucidates the spidroin gene catalogue.</title>
        <authorList>
            <person name="Kono N."/>
            <person name="Nakamura H."/>
            <person name="Ohtoshi R."/>
            <person name="Moran D.A.P."/>
            <person name="Shinohara A."/>
            <person name="Yoshida Y."/>
            <person name="Fujiwara M."/>
            <person name="Mori M."/>
            <person name="Tomita M."/>
            <person name="Arakawa K."/>
        </authorList>
    </citation>
    <scope>NUCLEOTIDE SEQUENCE [LARGE SCALE GENOMIC DNA]</scope>
</reference>
<proteinExistence type="predicted"/>
<evidence type="ECO:0000313" key="2">
    <source>
        <dbReference type="Proteomes" id="UP000499080"/>
    </source>
</evidence>
<evidence type="ECO:0000313" key="1">
    <source>
        <dbReference type="EMBL" id="GBM78671.1"/>
    </source>
</evidence>